<comment type="caution">
    <text evidence="2">The sequence shown here is derived from an EMBL/GenBank/DDBJ whole genome shotgun (WGS) entry which is preliminary data.</text>
</comment>
<proteinExistence type="predicted"/>
<dbReference type="AlphaFoldDB" id="A0A1G2TGE1"/>
<protein>
    <recommendedName>
        <fullName evidence="4">Ig-like domain-containing protein</fullName>
    </recommendedName>
</protein>
<name>A0A1G2TGE1_9BACT</name>
<gene>
    <name evidence="2" type="ORF">A3D49_00450</name>
</gene>
<dbReference type="EMBL" id="MHVS01000005">
    <property type="protein sequence ID" value="OHA96350.1"/>
    <property type="molecule type" value="Genomic_DNA"/>
</dbReference>
<evidence type="ECO:0000313" key="3">
    <source>
        <dbReference type="Proteomes" id="UP000177279"/>
    </source>
</evidence>
<evidence type="ECO:0000313" key="2">
    <source>
        <dbReference type="EMBL" id="OHA96350.1"/>
    </source>
</evidence>
<accession>A0A1G2TGE1</accession>
<feature type="signal peptide" evidence="1">
    <location>
        <begin position="1"/>
        <end position="20"/>
    </location>
</feature>
<keyword evidence="1" id="KW-0732">Signal</keyword>
<reference evidence="2 3" key="1">
    <citation type="journal article" date="2016" name="Nat. Commun.">
        <title>Thousands of microbial genomes shed light on interconnected biogeochemical processes in an aquifer system.</title>
        <authorList>
            <person name="Anantharaman K."/>
            <person name="Brown C.T."/>
            <person name="Hug L.A."/>
            <person name="Sharon I."/>
            <person name="Castelle C.J."/>
            <person name="Probst A.J."/>
            <person name="Thomas B.C."/>
            <person name="Singh A."/>
            <person name="Wilkins M.J."/>
            <person name="Karaoz U."/>
            <person name="Brodie E.L."/>
            <person name="Williams K.H."/>
            <person name="Hubbard S.S."/>
            <person name="Banfield J.F."/>
        </authorList>
    </citation>
    <scope>NUCLEOTIDE SEQUENCE [LARGE SCALE GENOMIC DNA]</scope>
</reference>
<evidence type="ECO:0008006" key="4">
    <source>
        <dbReference type="Google" id="ProtNLM"/>
    </source>
</evidence>
<organism evidence="2 3">
    <name type="scientific">Candidatus Zambryskibacteria bacterium RIFCSPHIGHO2_02_FULL_43_37</name>
    <dbReference type="NCBI Taxonomy" id="1802749"/>
    <lineage>
        <taxon>Bacteria</taxon>
        <taxon>Candidatus Zambryskiibacteriota</taxon>
    </lineage>
</organism>
<feature type="chain" id="PRO_5009584546" description="Ig-like domain-containing protein" evidence="1">
    <location>
        <begin position="21"/>
        <end position="140"/>
    </location>
</feature>
<dbReference type="Proteomes" id="UP000177279">
    <property type="component" value="Unassembled WGS sequence"/>
</dbReference>
<evidence type="ECO:0000256" key="1">
    <source>
        <dbReference type="SAM" id="SignalP"/>
    </source>
</evidence>
<sequence length="140" mass="15757">MRKLVFLFFIYLFFSTPALAQSVDILWQGTGYIPPFYEGKMLWAKQSVITLVAIPQGLGNPANLNYKWTRNGTVLGNVSGIGKNSLTFMDAVFSKPYTIKVEIVDGNEETRAEATQVIAARDPLLLVYENHPLYGYLFNK</sequence>